<dbReference type="Gene3D" id="1.10.10.10">
    <property type="entry name" value="Winged helix-like DNA-binding domain superfamily/Winged helix DNA-binding domain"/>
    <property type="match status" value="1"/>
</dbReference>
<comment type="similarity">
    <text evidence="1">Belongs to the LysR transcriptional regulatory family.</text>
</comment>
<dbReference type="GO" id="GO:0043565">
    <property type="term" value="F:sequence-specific DNA binding"/>
    <property type="evidence" value="ECO:0007669"/>
    <property type="project" value="TreeGrafter"/>
</dbReference>
<dbReference type="PANTHER" id="PTHR30537:SF26">
    <property type="entry name" value="GLYCINE CLEAVAGE SYSTEM TRANSCRIPTIONAL ACTIVATOR"/>
    <property type="match status" value="1"/>
</dbReference>
<dbReference type="PROSITE" id="PS50931">
    <property type="entry name" value="HTH_LYSR"/>
    <property type="match status" value="1"/>
</dbReference>
<dbReference type="InterPro" id="IPR005119">
    <property type="entry name" value="LysR_subst-bd"/>
</dbReference>
<evidence type="ECO:0000256" key="4">
    <source>
        <dbReference type="ARBA" id="ARBA00023163"/>
    </source>
</evidence>
<evidence type="ECO:0000256" key="2">
    <source>
        <dbReference type="ARBA" id="ARBA00023015"/>
    </source>
</evidence>
<gene>
    <name evidence="6" type="ORF">AKL17_0377</name>
</gene>
<organism evidence="6 7">
    <name type="scientific">Frigidibacter mobilis</name>
    <dbReference type="NCBI Taxonomy" id="1335048"/>
    <lineage>
        <taxon>Bacteria</taxon>
        <taxon>Pseudomonadati</taxon>
        <taxon>Pseudomonadota</taxon>
        <taxon>Alphaproteobacteria</taxon>
        <taxon>Rhodobacterales</taxon>
        <taxon>Paracoccaceae</taxon>
        <taxon>Frigidibacter</taxon>
    </lineage>
</organism>
<evidence type="ECO:0000259" key="5">
    <source>
        <dbReference type="PROSITE" id="PS50931"/>
    </source>
</evidence>
<dbReference type="PANTHER" id="PTHR30537">
    <property type="entry name" value="HTH-TYPE TRANSCRIPTIONAL REGULATOR"/>
    <property type="match status" value="1"/>
</dbReference>
<reference evidence="6 7" key="1">
    <citation type="submission" date="2015-09" db="EMBL/GenBank/DDBJ databases">
        <title>Complete genome sequence of Defluviimonas alba cai42t isolated from an oilfield in Xinjiang.</title>
        <authorList>
            <person name="Geng S."/>
            <person name="Pan X."/>
            <person name="Wu X."/>
        </authorList>
    </citation>
    <scope>NUCLEOTIDE SEQUENCE [LARGE SCALE GENOMIC DNA]</scope>
    <source>
        <strain evidence="7">cai42</strain>
    </source>
</reference>
<dbReference type="KEGG" id="daa:AKL17_0377"/>
<evidence type="ECO:0000256" key="1">
    <source>
        <dbReference type="ARBA" id="ARBA00009437"/>
    </source>
</evidence>
<keyword evidence="4" id="KW-0804">Transcription</keyword>
<keyword evidence="3" id="KW-0238">DNA-binding</keyword>
<evidence type="ECO:0000313" key="7">
    <source>
        <dbReference type="Proteomes" id="UP000076128"/>
    </source>
</evidence>
<name>A0A165SFW3_9RHOB</name>
<keyword evidence="2" id="KW-0805">Transcription regulation</keyword>
<dbReference type="AlphaFoldDB" id="A0A165SFW3"/>
<evidence type="ECO:0000313" key="6">
    <source>
        <dbReference type="EMBL" id="AMY67639.1"/>
    </source>
</evidence>
<dbReference type="InterPro" id="IPR036390">
    <property type="entry name" value="WH_DNA-bd_sf"/>
</dbReference>
<dbReference type="RefSeq" id="WP_066809095.1">
    <property type="nucleotide sequence ID" value="NZ_CP012661.1"/>
</dbReference>
<dbReference type="InterPro" id="IPR036388">
    <property type="entry name" value="WH-like_DNA-bd_sf"/>
</dbReference>
<proteinExistence type="inferred from homology"/>
<keyword evidence="7" id="KW-1185">Reference proteome</keyword>
<feature type="domain" description="HTH lysR-type" evidence="5">
    <location>
        <begin position="7"/>
        <end position="64"/>
    </location>
</feature>
<dbReference type="CDD" id="cd08432">
    <property type="entry name" value="PBP2_GcdR_TrpI_HvrB_AmpR_like"/>
    <property type="match status" value="1"/>
</dbReference>
<accession>A0A165SFW3</accession>
<dbReference type="Pfam" id="PF03466">
    <property type="entry name" value="LysR_substrate"/>
    <property type="match status" value="1"/>
</dbReference>
<dbReference type="InterPro" id="IPR000847">
    <property type="entry name" value="LysR_HTH_N"/>
</dbReference>
<dbReference type="EMBL" id="CP012661">
    <property type="protein sequence ID" value="AMY67639.1"/>
    <property type="molecule type" value="Genomic_DNA"/>
</dbReference>
<dbReference type="Proteomes" id="UP000076128">
    <property type="component" value="Chromosome"/>
</dbReference>
<dbReference type="OrthoDB" id="7328368at2"/>
<dbReference type="InterPro" id="IPR058163">
    <property type="entry name" value="LysR-type_TF_proteobact-type"/>
</dbReference>
<dbReference type="Pfam" id="PF00126">
    <property type="entry name" value="HTH_1"/>
    <property type="match status" value="1"/>
</dbReference>
<dbReference type="GO" id="GO:0006351">
    <property type="term" value="P:DNA-templated transcription"/>
    <property type="evidence" value="ECO:0007669"/>
    <property type="project" value="TreeGrafter"/>
</dbReference>
<evidence type="ECO:0000256" key="3">
    <source>
        <dbReference type="ARBA" id="ARBA00023125"/>
    </source>
</evidence>
<dbReference type="SUPFAM" id="SSF53850">
    <property type="entry name" value="Periplasmic binding protein-like II"/>
    <property type="match status" value="1"/>
</dbReference>
<dbReference type="SUPFAM" id="SSF46785">
    <property type="entry name" value="Winged helix' DNA-binding domain"/>
    <property type="match status" value="1"/>
</dbReference>
<dbReference type="Gene3D" id="3.40.190.10">
    <property type="entry name" value="Periplasmic binding protein-like II"/>
    <property type="match status" value="2"/>
</dbReference>
<dbReference type="PATRIC" id="fig|1335048.3.peg.396"/>
<sequence length="297" mass="31658">MIPLNRIHLNGLRAVETVARLGSLRAAAEELGVTIGAVSQQVSRTEAALGQHLFHRSAGGMELTAKGAEIAPLLRGGFAQLATAVARADPARDNVLTISVPPILASRWLIWQLPDFQAAHPEVKVRLDADSALVDPSSSDVDLCIRVGRGGYADLRSEHLFPQRAVPVCAPALAARIHSPADLAHVPIIREPRPMFGWEVWLAPLGLNPDILGDGPEFSDASLCLDSAISGGGVFLAFEVVANHALARGTLVALPPGMVMTGLSYWLVTAKDRSPSPAEQHFRRWLKARLAASGFVP</sequence>
<dbReference type="GO" id="GO:0003700">
    <property type="term" value="F:DNA-binding transcription factor activity"/>
    <property type="evidence" value="ECO:0007669"/>
    <property type="project" value="InterPro"/>
</dbReference>
<protein>
    <submittedName>
        <fullName evidence="6">LysR family transcriptional regulator</fullName>
    </submittedName>
</protein>
<dbReference type="STRING" id="1335048.AKL17_0377"/>